<evidence type="ECO:0000313" key="1">
    <source>
        <dbReference type="EMBL" id="PNS99319.1"/>
    </source>
</evidence>
<dbReference type="InParanoid" id="A0A2K1XEX9"/>
<proteinExistence type="predicted"/>
<gene>
    <name evidence="1" type="ORF">POPTR_016G127400</name>
</gene>
<name>A0A2K1XEX9_POPTR</name>
<evidence type="ECO:0000313" key="2">
    <source>
        <dbReference type="Proteomes" id="UP000006729"/>
    </source>
</evidence>
<sequence>MQVVGVRVTSYDKKFTHFNYFGASCRYAGEWTVLHLSVHICFLASTFFTNIPARSQTSSHGHFTHQVLTLSQLQCTRVPIMSTATAINAKVSFDPQPTKETFFLLCPLREVTAKQQ</sequence>
<protein>
    <submittedName>
        <fullName evidence="1">Uncharacterized protein</fullName>
    </submittedName>
</protein>
<dbReference type="EMBL" id="CM009305">
    <property type="protein sequence ID" value="PNS99319.1"/>
    <property type="molecule type" value="Genomic_DNA"/>
</dbReference>
<organism evidence="1 2">
    <name type="scientific">Populus trichocarpa</name>
    <name type="common">Western balsam poplar</name>
    <name type="synonym">Populus balsamifera subsp. trichocarpa</name>
    <dbReference type="NCBI Taxonomy" id="3694"/>
    <lineage>
        <taxon>Eukaryota</taxon>
        <taxon>Viridiplantae</taxon>
        <taxon>Streptophyta</taxon>
        <taxon>Embryophyta</taxon>
        <taxon>Tracheophyta</taxon>
        <taxon>Spermatophyta</taxon>
        <taxon>Magnoliopsida</taxon>
        <taxon>eudicotyledons</taxon>
        <taxon>Gunneridae</taxon>
        <taxon>Pentapetalae</taxon>
        <taxon>rosids</taxon>
        <taxon>fabids</taxon>
        <taxon>Malpighiales</taxon>
        <taxon>Salicaceae</taxon>
        <taxon>Saliceae</taxon>
        <taxon>Populus</taxon>
    </lineage>
</organism>
<accession>A0A2K1XEX9</accession>
<dbReference type="Proteomes" id="UP000006729">
    <property type="component" value="Chromosome 16"/>
</dbReference>
<dbReference type="AlphaFoldDB" id="A0A2K1XEX9"/>
<keyword evidence="2" id="KW-1185">Reference proteome</keyword>
<reference evidence="1 2" key="1">
    <citation type="journal article" date="2006" name="Science">
        <title>The genome of black cottonwood, Populus trichocarpa (Torr. &amp; Gray).</title>
        <authorList>
            <person name="Tuskan G.A."/>
            <person name="Difazio S."/>
            <person name="Jansson S."/>
            <person name="Bohlmann J."/>
            <person name="Grigoriev I."/>
            <person name="Hellsten U."/>
            <person name="Putnam N."/>
            <person name="Ralph S."/>
            <person name="Rombauts S."/>
            <person name="Salamov A."/>
            <person name="Schein J."/>
            <person name="Sterck L."/>
            <person name="Aerts A."/>
            <person name="Bhalerao R.R."/>
            <person name="Bhalerao R.P."/>
            <person name="Blaudez D."/>
            <person name="Boerjan W."/>
            <person name="Brun A."/>
            <person name="Brunner A."/>
            <person name="Busov V."/>
            <person name="Campbell M."/>
            <person name="Carlson J."/>
            <person name="Chalot M."/>
            <person name="Chapman J."/>
            <person name="Chen G.L."/>
            <person name="Cooper D."/>
            <person name="Coutinho P.M."/>
            <person name="Couturier J."/>
            <person name="Covert S."/>
            <person name="Cronk Q."/>
            <person name="Cunningham R."/>
            <person name="Davis J."/>
            <person name="Degroeve S."/>
            <person name="Dejardin A."/>
            <person name="Depamphilis C."/>
            <person name="Detter J."/>
            <person name="Dirks B."/>
            <person name="Dubchak I."/>
            <person name="Duplessis S."/>
            <person name="Ehlting J."/>
            <person name="Ellis B."/>
            <person name="Gendler K."/>
            <person name="Goodstein D."/>
            <person name="Gribskov M."/>
            <person name="Grimwood J."/>
            <person name="Groover A."/>
            <person name="Gunter L."/>
            <person name="Hamberger B."/>
            <person name="Heinze B."/>
            <person name="Helariutta Y."/>
            <person name="Henrissat B."/>
            <person name="Holligan D."/>
            <person name="Holt R."/>
            <person name="Huang W."/>
            <person name="Islam-Faridi N."/>
            <person name="Jones S."/>
            <person name="Jones-Rhoades M."/>
            <person name="Jorgensen R."/>
            <person name="Joshi C."/>
            <person name="Kangasjarvi J."/>
            <person name="Karlsson J."/>
            <person name="Kelleher C."/>
            <person name="Kirkpatrick R."/>
            <person name="Kirst M."/>
            <person name="Kohler A."/>
            <person name="Kalluri U."/>
            <person name="Larimer F."/>
            <person name="Leebens-Mack J."/>
            <person name="Leple J.C."/>
            <person name="Locascio P."/>
            <person name="Lou Y."/>
            <person name="Lucas S."/>
            <person name="Martin F."/>
            <person name="Montanini B."/>
            <person name="Napoli C."/>
            <person name="Nelson D.R."/>
            <person name="Nelson C."/>
            <person name="Nieminen K."/>
            <person name="Nilsson O."/>
            <person name="Pereda V."/>
            <person name="Peter G."/>
            <person name="Philippe R."/>
            <person name="Pilate G."/>
            <person name="Poliakov A."/>
            <person name="Razumovskaya J."/>
            <person name="Richardson P."/>
            <person name="Rinaldi C."/>
            <person name="Ritland K."/>
            <person name="Rouze P."/>
            <person name="Ryaboy D."/>
            <person name="Schmutz J."/>
            <person name="Schrader J."/>
            <person name="Segerman B."/>
            <person name="Shin H."/>
            <person name="Siddiqui A."/>
            <person name="Sterky F."/>
            <person name="Terry A."/>
            <person name="Tsai C.J."/>
            <person name="Uberbacher E."/>
            <person name="Unneberg P."/>
            <person name="Vahala J."/>
            <person name="Wall K."/>
            <person name="Wessler S."/>
            <person name="Yang G."/>
            <person name="Yin T."/>
            <person name="Douglas C."/>
            <person name="Marra M."/>
            <person name="Sandberg G."/>
            <person name="Van de Peer Y."/>
            <person name="Rokhsar D."/>
        </authorList>
    </citation>
    <scope>NUCLEOTIDE SEQUENCE [LARGE SCALE GENOMIC DNA]</scope>
    <source>
        <strain evidence="2">cv. Nisqually</strain>
    </source>
</reference>
<dbReference type="PROSITE" id="PS51257">
    <property type="entry name" value="PROKAR_LIPOPROTEIN"/>
    <property type="match status" value="1"/>
</dbReference>